<keyword evidence="1 3" id="KW-0328">Glycosyltransferase</keyword>
<organism evidence="4 5">
    <name type="scientific">Amphibalanus amphitrite</name>
    <name type="common">Striped barnacle</name>
    <name type="synonym">Balanus amphitrite</name>
    <dbReference type="NCBI Taxonomy" id="1232801"/>
    <lineage>
        <taxon>Eukaryota</taxon>
        <taxon>Metazoa</taxon>
        <taxon>Ecdysozoa</taxon>
        <taxon>Arthropoda</taxon>
        <taxon>Crustacea</taxon>
        <taxon>Multicrustacea</taxon>
        <taxon>Cirripedia</taxon>
        <taxon>Thoracica</taxon>
        <taxon>Thoracicalcarea</taxon>
        <taxon>Balanomorpha</taxon>
        <taxon>Balanoidea</taxon>
        <taxon>Balanidae</taxon>
        <taxon>Amphibalaninae</taxon>
        <taxon>Amphibalanus</taxon>
    </lineage>
</organism>
<dbReference type="OrthoDB" id="6381556at2759"/>
<dbReference type="GO" id="GO:0005975">
    <property type="term" value="P:carbohydrate metabolic process"/>
    <property type="evidence" value="ECO:0007669"/>
    <property type="project" value="InterPro"/>
</dbReference>
<accession>A0A6A4VNS7</accession>
<proteinExistence type="inferred from homology"/>
<dbReference type="Gene3D" id="3.40.50.11350">
    <property type="match status" value="1"/>
</dbReference>
<keyword evidence="3" id="KW-0333">Golgi apparatus</keyword>
<keyword evidence="3" id="KW-0812">Transmembrane</keyword>
<evidence type="ECO:0000256" key="1">
    <source>
        <dbReference type="ARBA" id="ARBA00022676"/>
    </source>
</evidence>
<dbReference type="PANTHER" id="PTHR11927">
    <property type="entry name" value="GALACTOSIDE 2-L-FUCOSYLTRANSFERASE"/>
    <property type="match status" value="1"/>
</dbReference>
<evidence type="ECO:0000313" key="5">
    <source>
        <dbReference type="Proteomes" id="UP000440578"/>
    </source>
</evidence>
<evidence type="ECO:0000256" key="2">
    <source>
        <dbReference type="ARBA" id="ARBA00022679"/>
    </source>
</evidence>
<comment type="caution">
    <text evidence="4">The sequence shown here is derived from an EMBL/GenBank/DDBJ whole genome shotgun (WGS) entry which is preliminary data.</text>
</comment>
<evidence type="ECO:0000313" key="4">
    <source>
        <dbReference type="EMBL" id="KAF0294559.1"/>
    </source>
</evidence>
<protein>
    <recommendedName>
        <fullName evidence="3">L-Fucosyltransferase</fullName>
        <ecNumber evidence="3">2.4.1.-</ecNumber>
    </recommendedName>
</protein>
<dbReference type="Pfam" id="PF01531">
    <property type="entry name" value="Glyco_transf_11"/>
    <property type="match status" value="1"/>
</dbReference>
<dbReference type="UniPathway" id="UPA00378"/>
<comment type="similarity">
    <text evidence="3">Belongs to the glycosyltransferase 11 family.</text>
</comment>
<dbReference type="EMBL" id="VIIS01001679">
    <property type="protein sequence ID" value="KAF0294559.1"/>
    <property type="molecule type" value="Genomic_DNA"/>
</dbReference>
<dbReference type="Proteomes" id="UP000440578">
    <property type="component" value="Unassembled WGS sequence"/>
</dbReference>
<dbReference type="AlphaFoldDB" id="A0A6A4VNS7"/>
<evidence type="ECO:0000256" key="3">
    <source>
        <dbReference type="RuleBase" id="RU363129"/>
    </source>
</evidence>
<reference evidence="4 5" key="1">
    <citation type="submission" date="2019-07" db="EMBL/GenBank/DDBJ databases">
        <title>Draft genome assembly of a fouling barnacle, Amphibalanus amphitrite (Darwin, 1854): The first reference genome for Thecostraca.</title>
        <authorList>
            <person name="Kim W."/>
        </authorList>
    </citation>
    <scope>NUCLEOTIDE SEQUENCE [LARGE SCALE GENOMIC DNA]</scope>
    <source>
        <strain evidence="4">SNU_AA5</strain>
        <tissue evidence="4">Soma without cirri and trophi</tissue>
    </source>
</reference>
<keyword evidence="3" id="KW-0325">Glycoprotein</keyword>
<dbReference type="EC" id="2.4.1.-" evidence="3"/>
<dbReference type="GO" id="GO:0008107">
    <property type="term" value="F:galactoside 2-alpha-L-fucosyltransferase activity"/>
    <property type="evidence" value="ECO:0007669"/>
    <property type="project" value="InterPro"/>
</dbReference>
<name>A0A6A4VNS7_AMPAM</name>
<keyword evidence="2 3" id="KW-0808">Transferase</keyword>
<comment type="subcellular location">
    <subcellularLocation>
        <location evidence="3">Golgi apparatus</location>
        <location evidence="3">Golgi stack membrane</location>
        <topology evidence="3">Single-pass type II membrane protein</topology>
    </subcellularLocation>
</comment>
<dbReference type="InterPro" id="IPR002516">
    <property type="entry name" value="Glyco_trans_11"/>
</dbReference>
<gene>
    <name evidence="4" type="primary">Fut1_0</name>
    <name evidence="4" type="ORF">FJT64_007806</name>
</gene>
<dbReference type="GO" id="GO:0032580">
    <property type="term" value="C:Golgi cisterna membrane"/>
    <property type="evidence" value="ECO:0007669"/>
    <property type="project" value="UniProtKB-SubCell"/>
</dbReference>
<comment type="pathway">
    <text evidence="3">Protein modification; protein glycosylation.</text>
</comment>
<keyword evidence="5" id="KW-1185">Reference proteome</keyword>
<dbReference type="PANTHER" id="PTHR11927:SF9">
    <property type="entry name" value="L-FUCOSYLTRANSFERASE"/>
    <property type="match status" value="1"/>
</dbReference>
<keyword evidence="3" id="KW-0735">Signal-anchor</keyword>
<sequence length="229" mass="26723">MYCFYTRVSTSTHSRHPLPPAEEYKKAKWHFTWFRNLEVLLPCPTSIGKRFPCFRDRPDEHCIVVAGEYHTVQDYLRKASGRRKDPVFIGVHVRGTDQNVDFVNNYHRDLPSLQYFATAMAYYRAMYKKVVFIVATDEPKFAMRSVPNKFGDVYYTSHKQDVSNPIAFDMAAISLCNHTIISVGTFSFWGSYLSGGMVVAPSRYQGDDPGRYDLEIKHWDRQQEWFSWS</sequence>